<feature type="chain" id="PRO_5031318563" evidence="1">
    <location>
        <begin position="26"/>
        <end position="272"/>
    </location>
</feature>
<keyword evidence="1" id="KW-0732">Signal</keyword>
<dbReference type="Proteomes" id="UP000484842">
    <property type="component" value="Unassembled WGS sequence"/>
</dbReference>
<keyword evidence="3" id="KW-1185">Reference proteome</keyword>
<evidence type="ECO:0000256" key="1">
    <source>
        <dbReference type="SAM" id="SignalP"/>
    </source>
</evidence>
<proteinExistence type="predicted"/>
<evidence type="ECO:0000313" key="3">
    <source>
        <dbReference type="Proteomes" id="UP000484842"/>
    </source>
</evidence>
<accession>A0A7X1NYZ1</accession>
<dbReference type="AlphaFoldDB" id="A0A7X1NYZ1"/>
<evidence type="ECO:0000313" key="2">
    <source>
        <dbReference type="EMBL" id="MPY67919.1"/>
    </source>
</evidence>
<gene>
    <name evidence="2" type="ORF">F8S09_14745</name>
</gene>
<dbReference type="EMBL" id="WBSL01000011">
    <property type="protein sequence ID" value="MPY67919.1"/>
    <property type="molecule type" value="Genomic_DNA"/>
</dbReference>
<reference evidence="2 3" key="1">
    <citation type="submission" date="2019-10" db="EMBL/GenBank/DDBJ databases">
        <title>Deinococcus sp. isolated from soil.</title>
        <authorList>
            <person name="Li Y."/>
            <person name="Wang J."/>
        </authorList>
    </citation>
    <scope>NUCLEOTIDE SEQUENCE [LARGE SCALE GENOMIC DNA]</scope>
    <source>
        <strain evidence="2 3">SDU3-2</strain>
    </source>
</reference>
<organism evidence="2 3">
    <name type="scientific">Deinococcus terrestris</name>
    <dbReference type="NCBI Taxonomy" id="2651870"/>
    <lineage>
        <taxon>Bacteria</taxon>
        <taxon>Thermotogati</taxon>
        <taxon>Deinococcota</taxon>
        <taxon>Deinococci</taxon>
        <taxon>Deinococcales</taxon>
        <taxon>Deinococcaceae</taxon>
        <taxon>Deinococcus</taxon>
    </lineage>
</organism>
<dbReference type="RefSeq" id="WP_152872233.1">
    <property type="nucleotide sequence ID" value="NZ_WBSL01000011.1"/>
</dbReference>
<sequence>MKMIARHLLSAATLSALLLSGSVQAGGAGAPPVARPAVPAVQPAQNQSQDGRALLDKALKANGGEALRGLRTTQQRSEMTFVDAQGQPVLVLPISSSVDYANGWVRATTSQGGQVVNEQFLTPQGAFVFTPQSGTVPLPRQEAKSLTDSFFYGAPGLRLGNQGRDSVKNLGEQTWLKVEGRDIRGTVLEVVTRSVKATYLLNSQGLIVAERYPIEGLGEVISVYGNFQEIGGVQVPGMTLGFAPNGTLLYVIKDLDTQINVTLPADTFKVPE</sequence>
<protein>
    <submittedName>
        <fullName evidence="2">Uncharacterized protein</fullName>
    </submittedName>
</protein>
<feature type="signal peptide" evidence="1">
    <location>
        <begin position="1"/>
        <end position="25"/>
    </location>
</feature>
<comment type="caution">
    <text evidence="2">The sequence shown here is derived from an EMBL/GenBank/DDBJ whole genome shotgun (WGS) entry which is preliminary data.</text>
</comment>
<name>A0A7X1NYZ1_9DEIO</name>